<reference evidence="3 4" key="1">
    <citation type="submission" date="2015-12" db="EMBL/GenBank/DDBJ databases">
        <authorList>
            <person name="Shamseldin A."/>
            <person name="Moawad H."/>
            <person name="Abd El-Rahim W.M."/>
            <person name="Sadowsky M.J."/>
        </authorList>
    </citation>
    <scope>NUCLEOTIDE SEQUENCE [LARGE SCALE GENOMIC DNA]</scope>
    <source>
        <strain evidence="3 4">SJ5A-1</strain>
    </source>
</reference>
<accession>A0A0W7WN18</accession>
<evidence type="ECO:0000256" key="1">
    <source>
        <dbReference type="ARBA" id="ARBA00006987"/>
    </source>
</evidence>
<dbReference type="Proteomes" id="UP000054396">
    <property type="component" value="Unassembled WGS sequence"/>
</dbReference>
<keyword evidence="4" id="KW-1185">Reference proteome</keyword>
<dbReference type="SUPFAM" id="SSF53850">
    <property type="entry name" value="Periplasmic binding protein-like II"/>
    <property type="match status" value="1"/>
</dbReference>
<comment type="similarity">
    <text evidence="1">Belongs to the UPF0065 (bug) family.</text>
</comment>
<dbReference type="RefSeq" id="WP_058861102.1">
    <property type="nucleotide sequence ID" value="NZ_LPXO01000002.1"/>
</dbReference>
<proteinExistence type="inferred from homology"/>
<feature type="signal peptide" evidence="2">
    <location>
        <begin position="1"/>
        <end position="22"/>
    </location>
</feature>
<dbReference type="Pfam" id="PF03401">
    <property type="entry name" value="TctC"/>
    <property type="match status" value="1"/>
</dbReference>
<dbReference type="Gene3D" id="3.40.190.10">
    <property type="entry name" value="Periplasmic binding protein-like II"/>
    <property type="match status" value="1"/>
</dbReference>
<evidence type="ECO:0000313" key="4">
    <source>
        <dbReference type="Proteomes" id="UP000054396"/>
    </source>
</evidence>
<evidence type="ECO:0000313" key="3">
    <source>
        <dbReference type="EMBL" id="KUF11984.1"/>
    </source>
</evidence>
<dbReference type="PANTHER" id="PTHR42928:SF5">
    <property type="entry name" value="BLR1237 PROTEIN"/>
    <property type="match status" value="1"/>
</dbReference>
<dbReference type="PIRSF" id="PIRSF017082">
    <property type="entry name" value="YflP"/>
    <property type="match status" value="1"/>
</dbReference>
<feature type="chain" id="PRO_5006936500" evidence="2">
    <location>
        <begin position="23"/>
        <end position="323"/>
    </location>
</feature>
<dbReference type="STRING" id="1685382.AVJ23_05245"/>
<comment type="caution">
    <text evidence="3">The sequence shown here is derived from an EMBL/GenBank/DDBJ whole genome shotgun (WGS) entry which is preliminary data.</text>
</comment>
<dbReference type="InterPro" id="IPR005064">
    <property type="entry name" value="BUG"/>
</dbReference>
<gene>
    <name evidence="3" type="ORF">AVJ23_05245</name>
</gene>
<dbReference type="InterPro" id="IPR042100">
    <property type="entry name" value="Bug_dom1"/>
</dbReference>
<sequence length="323" mass="33780">MHFVKTAAAIGGVLAMTGAAWAQDYPERPIQLIVPWGAGGGTDAVGRLLGAQMQEELGVPVNVVNRTGGSGVVGHSAIANAEADGYTIGIMTIEIDMMHWQGLTDLTYEDYDILAIVNADPGGVMVSADSEWDSVEGLLESIKSNPPGTYTASGTGQGGIWHVGLAGWLLSEDLAPDHVTFVPSQGAAPGLADMVAGGVDIVPSSLAEGRSMIEADRVLPLATMSAERQEAFPDVPTLAESTGSDWTVAVWRSVAAPDGLPEDVKTRLMDAVEAAYNSEEYQSFMQDRGFGLRWARGEDATEIVANDDAAFGEVMKAAGLAAE</sequence>
<keyword evidence="2" id="KW-0732">Signal</keyword>
<protein>
    <submittedName>
        <fullName evidence="3">ABC transporter substrate-binding protein</fullName>
    </submittedName>
</protein>
<organism evidence="3 4">
    <name type="scientific">Pseudoponticoccus marisrubri</name>
    <dbReference type="NCBI Taxonomy" id="1685382"/>
    <lineage>
        <taxon>Bacteria</taxon>
        <taxon>Pseudomonadati</taxon>
        <taxon>Pseudomonadota</taxon>
        <taxon>Alphaproteobacteria</taxon>
        <taxon>Rhodobacterales</taxon>
        <taxon>Roseobacteraceae</taxon>
        <taxon>Pseudoponticoccus</taxon>
    </lineage>
</organism>
<dbReference type="OrthoDB" id="8970543at2"/>
<dbReference type="Gene3D" id="3.40.190.150">
    <property type="entry name" value="Bordetella uptake gene, domain 1"/>
    <property type="match status" value="1"/>
</dbReference>
<dbReference type="AlphaFoldDB" id="A0A0W7WN18"/>
<dbReference type="CDD" id="cd07012">
    <property type="entry name" value="PBP2_Bug_TTT"/>
    <property type="match status" value="1"/>
</dbReference>
<dbReference type="EMBL" id="LPXO01000002">
    <property type="protein sequence ID" value="KUF11984.1"/>
    <property type="molecule type" value="Genomic_DNA"/>
</dbReference>
<dbReference type="PANTHER" id="PTHR42928">
    <property type="entry name" value="TRICARBOXYLATE-BINDING PROTEIN"/>
    <property type="match status" value="1"/>
</dbReference>
<name>A0A0W7WN18_9RHOB</name>
<evidence type="ECO:0000256" key="2">
    <source>
        <dbReference type="SAM" id="SignalP"/>
    </source>
</evidence>